<organism evidence="1 2">
    <name type="scientific">Chaetomium tenue</name>
    <dbReference type="NCBI Taxonomy" id="1854479"/>
    <lineage>
        <taxon>Eukaryota</taxon>
        <taxon>Fungi</taxon>
        <taxon>Dikarya</taxon>
        <taxon>Ascomycota</taxon>
        <taxon>Pezizomycotina</taxon>
        <taxon>Sordariomycetes</taxon>
        <taxon>Sordariomycetidae</taxon>
        <taxon>Sordariales</taxon>
        <taxon>Chaetomiaceae</taxon>
        <taxon>Chaetomium</taxon>
    </lineage>
</organism>
<dbReference type="Proteomes" id="UP000724584">
    <property type="component" value="Unassembled WGS sequence"/>
</dbReference>
<evidence type="ECO:0000313" key="1">
    <source>
        <dbReference type="EMBL" id="KAH6649214.1"/>
    </source>
</evidence>
<keyword evidence="2" id="KW-1185">Reference proteome</keyword>
<accession>A0ACB7PK35</accession>
<dbReference type="EMBL" id="JAGIZQ010000001">
    <property type="protein sequence ID" value="KAH6649214.1"/>
    <property type="molecule type" value="Genomic_DNA"/>
</dbReference>
<name>A0ACB7PK35_9PEZI</name>
<gene>
    <name evidence="1" type="ORF">F5144DRAFT_552375</name>
</gene>
<protein>
    <submittedName>
        <fullName evidence="1">Uncharacterized protein</fullName>
    </submittedName>
</protein>
<comment type="caution">
    <text evidence="1">The sequence shown here is derived from an EMBL/GenBank/DDBJ whole genome shotgun (WGS) entry which is preliminary data.</text>
</comment>
<evidence type="ECO:0000313" key="2">
    <source>
        <dbReference type="Proteomes" id="UP000724584"/>
    </source>
</evidence>
<reference evidence="1 2" key="1">
    <citation type="journal article" date="2021" name="Nat. Commun.">
        <title>Genetic determinants of endophytism in the Arabidopsis root mycobiome.</title>
        <authorList>
            <person name="Mesny F."/>
            <person name="Miyauchi S."/>
            <person name="Thiergart T."/>
            <person name="Pickel B."/>
            <person name="Atanasova L."/>
            <person name="Karlsson M."/>
            <person name="Huettel B."/>
            <person name="Barry K.W."/>
            <person name="Haridas S."/>
            <person name="Chen C."/>
            <person name="Bauer D."/>
            <person name="Andreopoulos W."/>
            <person name="Pangilinan J."/>
            <person name="LaButti K."/>
            <person name="Riley R."/>
            <person name="Lipzen A."/>
            <person name="Clum A."/>
            <person name="Drula E."/>
            <person name="Henrissat B."/>
            <person name="Kohler A."/>
            <person name="Grigoriev I.V."/>
            <person name="Martin F.M."/>
            <person name="Hacquard S."/>
        </authorList>
    </citation>
    <scope>NUCLEOTIDE SEQUENCE [LARGE SCALE GENOMIC DNA]</scope>
    <source>
        <strain evidence="1 2">MPI-SDFR-AT-0079</strain>
    </source>
</reference>
<proteinExistence type="predicted"/>
<sequence length="74" mass="8240">MLLNIAFAFFLNRCSAVDVVLYLSSAPRTGIGRCQGLLRQGLINQPAKAPTVCLPWPKKAELERGARNQEKRNK</sequence>